<keyword evidence="12" id="KW-1185">Reference proteome</keyword>
<evidence type="ECO:0000256" key="3">
    <source>
        <dbReference type="ARBA" id="ARBA00022553"/>
    </source>
</evidence>
<dbReference type="SUPFAM" id="SSF55874">
    <property type="entry name" value="ATPase domain of HSP90 chaperone/DNA topoisomerase II/histidine kinase"/>
    <property type="match status" value="1"/>
</dbReference>
<keyword evidence="9" id="KW-0472">Membrane</keyword>
<keyword evidence="7 9" id="KW-1133">Transmembrane helix</keyword>
<reference evidence="11 12" key="1">
    <citation type="journal article" date="2019" name="Int. J. Syst. Evol. Microbiol.">
        <title>The Global Catalogue of Microorganisms (GCM) 10K type strain sequencing project: providing services to taxonomists for standard genome sequencing and annotation.</title>
        <authorList>
            <consortium name="The Broad Institute Genomics Platform"/>
            <consortium name="The Broad Institute Genome Sequencing Center for Infectious Disease"/>
            <person name="Wu L."/>
            <person name="Ma J."/>
        </authorList>
    </citation>
    <scope>NUCLEOTIDE SEQUENCE [LARGE SCALE GENOMIC DNA]</scope>
    <source>
        <strain evidence="11 12">JCM 8201</strain>
    </source>
</reference>
<evidence type="ECO:0000313" key="12">
    <source>
        <dbReference type="Proteomes" id="UP001501842"/>
    </source>
</evidence>
<dbReference type="Proteomes" id="UP001501842">
    <property type="component" value="Unassembled WGS sequence"/>
</dbReference>
<feature type="compositionally biased region" description="Basic residues" evidence="8">
    <location>
        <begin position="695"/>
        <end position="704"/>
    </location>
</feature>
<dbReference type="PANTHER" id="PTHR45436">
    <property type="entry name" value="SENSOR HISTIDINE KINASE YKOH"/>
    <property type="match status" value="1"/>
</dbReference>
<evidence type="ECO:0000256" key="9">
    <source>
        <dbReference type="SAM" id="Phobius"/>
    </source>
</evidence>
<dbReference type="PROSITE" id="PS50109">
    <property type="entry name" value="HIS_KIN"/>
    <property type="match status" value="1"/>
</dbReference>
<evidence type="ECO:0000313" key="11">
    <source>
        <dbReference type="EMBL" id="GAA2728130.1"/>
    </source>
</evidence>
<sequence length="781" mass="84332">MRRSRSQPIRSAILSLLAVPLTALIVLWAFTASGVLTQGLDLARARTLDADLVNPVQDLVIALQHERELSMLSMGAPTGVRPGELQTYREITNSAREIFDRNIAGRNLRGSVDAGTRDRMDRLGRDLGGLALLRSLVDGGGAKNRTEVYTTFRSLIDDAFGVRRGVLPVASHLARDASMLTWLSIAREQISRADAIVAGRLPAPLNAWERRELAAVAGARELVYADVLPQLSPGHRDHYTAFFNDTDYQRFVQMEERLGRGSGAQTVSQQEWDASAGNVLSGLRDLEENPNEEIAAQERSASFGILLRISLIGGIGLLAVVLSLVIAWRMARRLIRESRALADTVGEFTRDQLPVLAGLVRDGHKITDPGGPAGVRFSITEIERIFRSFTAARTAVLEAAQHEAATVASVRDVFVNLASRNQALLHRQLALLDQMERDSDDPEELARLFQLDHLATRMRRHAEGLVILAGKTPGRGWRSPVPLMDVVRGAASEVEEYTRVRVLPMPRVAVVGPAVADTIHLLADLIENAVQYSPPDTPIEVSGQGVAAGYVLEVEDRGLGLPADVLEELNERLAAPPDFTLEDSARLGLFVVARLSRRHDIKVSLRASPYGGTTAVVFLPKRILSTDLPEAGPDESKDGAAESPVRARAALEAAPEPEAAPAPSPSEAPAAASALRPSPVLVEEAPAEPEFHLGLPRRRRKGRSTSKPTAGGTPAGGTPSPPKPSQNGLPGTVPPTDAAGAERSPEDLRLRMSAMQRGWERGRSESASLADRPSLPSEERP</sequence>
<dbReference type="InterPro" id="IPR003594">
    <property type="entry name" value="HATPase_dom"/>
</dbReference>
<dbReference type="Gene3D" id="3.30.565.10">
    <property type="entry name" value="Histidine kinase-like ATPase, C-terminal domain"/>
    <property type="match status" value="1"/>
</dbReference>
<dbReference type="RefSeq" id="WP_344451545.1">
    <property type="nucleotide sequence ID" value="NZ_BAAATZ010000012.1"/>
</dbReference>
<feature type="transmembrane region" description="Helical" evidence="9">
    <location>
        <begin position="305"/>
        <end position="328"/>
    </location>
</feature>
<protein>
    <recommendedName>
        <fullName evidence="2">histidine kinase</fullName>
        <ecNumber evidence="2">2.7.13.3</ecNumber>
    </recommendedName>
</protein>
<feature type="compositionally biased region" description="Low complexity" evidence="8">
    <location>
        <begin position="705"/>
        <end position="718"/>
    </location>
</feature>
<keyword evidence="3" id="KW-0597">Phosphoprotein</keyword>
<feature type="compositionally biased region" description="Low complexity" evidence="8">
    <location>
        <begin position="647"/>
        <end position="657"/>
    </location>
</feature>
<evidence type="ECO:0000256" key="4">
    <source>
        <dbReference type="ARBA" id="ARBA00022679"/>
    </source>
</evidence>
<evidence type="ECO:0000256" key="5">
    <source>
        <dbReference type="ARBA" id="ARBA00022692"/>
    </source>
</evidence>
<dbReference type="SMART" id="SM00387">
    <property type="entry name" value="HATPase_c"/>
    <property type="match status" value="1"/>
</dbReference>
<dbReference type="InterPro" id="IPR013587">
    <property type="entry name" value="Nitrate/nitrite_sensing"/>
</dbReference>
<dbReference type="EC" id="2.7.13.3" evidence="2"/>
<evidence type="ECO:0000256" key="2">
    <source>
        <dbReference type="ARBA" id="ARBA00012438"/>
    </source>
</evidence>
<dbReference type="PANTHER" id="PTHR45436:SF5">
    <property type="entry name" value="SENSOR HISTIDINE KINASE TRCS"/>
    <property type="match status" value="1"/>
</dbReference>
<evidence type="ECO:0000259" key="10">
    <source>
        <dbReference type="PROSITE" id="PS50109"/>
    </source>
</evidence>
<dbReference type="InterPro" id="IPR050428">
    <property type="entry name" value="TCS_sensor_his_kinase"/>
</dbReference>
<gene>
    <name evidence="11" type="ORF">GCM10010439_35670</name>
</gene>
<dbReference type="InterPro" id="IPR036890">
    <property type="entry name" value="HATPase_C_sf"/>
</dbReference>
<comment type="catalytic activity">
    <reaction evidence="1">
        <text>ATP + protein L-histidine = ADP + protein N-phospho-L-histidine.</text>
        <dbReference type="EC" id="2.7.13.3"/>
    </reaction>
</comment>
<keyword evidence="4" id="KW-0808">Transferase</keyword>
<evidence type="ECO:0000256" key="8">
    <source>
        <dbReference type="SAM" id="MobiDB-lite"/>
    </source>
</evidence>
<evidence type="ECO:0000256" key="6">
    <source>
        <dbReference type="ARBA" id="ARBA00022777"/>
    </source>
</evidence>
<evidence type="ECO:0000256" key="1">
    <source>
        <dbReference type="ARBA" id="ARBA00000085"/>
    </source>
</evidence>
<dbReference type="Pfam" id="PF02518">
    <property type="entry name" value="HATPase_c"/>
    <property type="match status" value="1"/>
</dbReference>
<dbReference type="InterPro" id="IPR005467">
    <property type="entry name" value="His_kinase_dom"/>
</dbReference>
<feature type="compositionally biased region" description="Low complexity" evidence="8">
    <location>
        <begin position="667"/>
        <end position="679"/>
    </location>
</feature>
<feature type="region of interest" description="Disordered" evidence="8">
    <location>
        <begin position="628"/>
        <end position="781"/>
    </location>
</feature>
<evidence type="ECO:0000256" key="7">
    <source>
        <dbReference type="ARBA" id="ARBA00022989"/>
    </source>
</evidence>
<comment type="caution">
    <text evidence="11">The sequence shown here is derived from an EMBL/GenBank/DDBJ whole genome shotgun (WGS) entry which is preliminary data.</text>
</comment>
<dbReference type="Pfam" id="PF08376">
    <property type="entry name" value="NIT"/>
    <property type="match status" value="1"/>
</dbReference>
<keyword evidence="5 9" id="KW-0812">Transmembrane</keyword>
<accession>A0ABN3UA62</accession>
<proteinExistence type="predicted"/>
<dbReference type="EMBL" id="BAAATZ010000012">
    <property type="protein sequence ID" value="GAA2728130.1"/>
    <property type="molecule type" value="Genomic_DNA"/>
</dbReference>
<organism evidence="11 12">
    <name type="scientific">Actinocorallia aurantiaca</name>
    <dbReference type="NCBI Taxonomy" id="46204"/>
    <lineage>
        <taxon>Bacteria</taxon>
        <taxon>Bacillati</taxon>
        <taxon>Actinomycetota</taxon>
        <taxon>Actinomycetes</taxon>
        <taxon>Streptosporangiales</taxon>
        <taxon>Thermomonosporaceae</taxon>
        <taxon>Actinocorallia</taxon>
    </lineage>
</organism>
<name>A0ABN3UA62_9ACTN</name>
<keyword evidence="6" id="KW-0418">Kinase</keyword>
<feature type="domain" description="Histidine kinase" evidence="10">
    <location>
        <begin position="520"/>
        <end position="623"/>
    </location>
</feature>